<comment type="caution">
    <text evidence="3">The sequence shown here is derived from an EMBL/GenBank/DDBJ whole genome shotgun (WGS) entry which is preliminary data.</text>
</comment>
<dbReference type="PANTHER" id="PTHR11161:SF12">
    <property type="entry name" value="ACYLTRANSFERASE 3 DOMAIN-CONTAINING PROTEIN-RELATED"/>
    <property type="match status" value="1"/>
</dbReference>
<feature type="transmembrane region" description="Helical" evidence="1">
    <location>
        <begin position="381"/>
        <end position="399"/>
    </location>
</feature>
<feature type="transmembrane region" description="Helical" evidence="1">
    <location>
        <begin position="41"/>
        <end position="64"/>
    </location>
</feature>
<organism evidence="3 4">
    <name type="scientific">Pristionchus mayeri</name>
    <dbReference type="NCBI Taxonomy" id="1317129"/>
    <lineage>
        <taxon>Eukaryota</taxon>
        <taxon>Metazoa</taxon>
        <taxon>Ecdysozoa</taxon>
        <taxon>Nematoda</taxon>
        <taxon>Chromadorea</taxon>
        <taxon>Rhabditida</taxon>
        <taxon>Rhabditina</taxon>
        <taxon>Diplogasteromorpha</taxon>
        <taxon>Diplogasteroidea</taxon>
        <taxon>Neodiplogasteridae</taxon>
        <taxon>Pristionchus</taxon>
    </lineage>
</organism>
<dbReference type="AlphaFoldDB" id="A0AAN5DCW6"/>
<evidence type="ECO:0000259" key="2">
    <source>
        <dbReference type="Pfam" id="PF01757"/>
    </source>
</evidence>
<feature type="transmembrane region" description="Helical" evidence="1">
    <location>
        <begin position="207"/>
        <end position="225"/>
    </location>
</feature>
<keyword evidence="1" id="KW-0472">Membrane</keyword>
<feature type="transmembrane region" description="Helical" evidence="1">
    <location>
        <begin position="348"/>
        <end position="369"/>
    </location>
</feature>
<dbReference type="InterPro" id="IPR002656">
    <property type="entry name" value="Acyl_transf_3_dom"/>
</dbReference>
<proteinExistence type="predicted"/>
<feature type="domain" description="Acyltransferase 3" evidence="2">
    <location>
        <begin position="116"/>
        <end position="311"/>
    </location>
</feature>
<dbReference type="Proteomes" id="UP001328107">
    <property type="component" value="Unassembled WGS sequence"/>
</dbReference>
<dbReference type="PANTHER" id="PTHR11161">
    <property type="entry name" value="O-ACYLTRANSFERASE"/>
    <property type="match status" value="1"/>
</dbReference>
<keyword evidence="1" id="KW-1133">Transmembrane helix</keyword>
<feature type="transmembrane region" description="Helical" evidence="1">
    <location>
        <begin position="264"/>
        <end position="285"/>
    </location>
</feature>
<accession>A0AAN5DCW6</accession>
<protein>
    <recommendedName>
        <fullName evidence="2">Acyltransferase 3 domain-containing protein</fullName>
    </recommendedName>
</protein>
<keyword evidence="1" id="KW-0812">Transmembrane</keyword>
<evidence type="ECO:0000313" key="4">
    <source>
        <dbReference type="Proteomes" id="UP001328107"/>
    </source>
</evidence>
<sequence length="410" mass="45709">MSCPVLTYRNPTLEDDIICLPDSRSVWLWGGLVPPDSSMEWALFMVPSLAWIIAVLFSTLLRFISQTSFLSSTLLPPSLLHLTIDPTLSPIISALDITKSHADLLSGREGDARLGCLDYFRVAAMLWVFANHLGSEGRVDVLERLPSSEGFKNAIHTHPGLGPFLGNSALGVEIFLVLSATLIAKALRAKGETFSRQWARYIVRRSLRLWLCVAAFLVLAFSPLLRHLLPRFYGTMCTACGWQGVASHLTFRSNTQDQPTCLGYLWYLGLDIQLHAVTVFPLLVILSKWRRLGIVIVSILIVGSMILRGLHCAYYETCNKSDVDIPFIHIASLSAAEIEETYRGLWSIYSSILTKGGPFVMAVVVGVRISEGKIITERQAFHRFWGGLIGCVVIIWAILPEYWWPEMGTN</sequence>
<evidence type="ECO:0000256" key="1">
    <source>
        <dbReference type="SAM" id="Phobius"/>
    </source>
</evidence>
<keyword evidence="4" id="KW-1185">Reference proteome</keyword>
<dbReference type="Pfam" id="PF01757">
    <property type="entry name" value="Acyl_transf_3"/>
    <property type="match status" value="1"/>
</dbReference>
<dbReference type="EMBL" id="BTRK01000006">
    <property type="protein sequence ID" value="GMR60716.1"/>
    <property type="molecule type" value="Genomic_DNA"/>
</dbReference>
<dbReference type="InterPro" id="IPR052728">
    <property type="entry name" value="O2_lipid_transport_reg"/>
</dbReference>
<reference evidence="4" key="1">
    <citation type="submission" date="2022-10" db="EMBL/GenBank/DDBJ databases">
        <title>Genome assembly of Pristionchus species.</title>
        <authorList>
            <person name="Yoshida K."/>
            <person name="Sommer R.J."/>
        </authorList>
    </citation>
    <scope>NUCLEOTIDE SEQUENCE [LARGE SCALE GENOMIC DNA]</scope>
    <source>
        <strain evidence="4">RS5460</strain>
    </source>
</reference>
<evidence type="ECO:0000313" key="3">
    <source>
        <dbReference type="EMBL" id="GMR60716.1"/>
    </source>
</evidence>
<dbReference type="GO" id="GO:0016747">
    <property type="term" value="F:acyltransferase activity, transferring groups other than amino-acyl groups"/>
    <property type="evidence" value="ECO:0007669"/>
    <property type="project" value="InterPro"/>
</dbReference>
<feature type="transmembrane region" description="Helical" evidence="1">
    <location>
        <begin position="292"/>
        <end position="310"/>
    </location>
</feature>
<feature type="non-terminal residue" evidence="3">
    <location>
        <position position="410"/>
    </location>
</feature>
<name>A0AAN5DCW6_9BILA</name>
<gene>
    <name evidence="3" type="ORF">PMAYCL1PPCAC_30911</name>
</gene>